<organism evidence="3 4">
    <name type="scientific">Rotaria sordida</name>
    <dbReference type="NCBI Taxonomy" id="392033"/>
    <lineage>
        <taxon>Eukaryota</taxon>
        <taxon>Metazoa</taxon>
        <taxon>Spiralia</taxon>
        <taxon>Gnathifera</taxon>
        <taxon>Rotifera</taxon>
        <taxon>Eurotatoria</taxon>
        <taxon>Bdelloidea</taxon>
        <taxon>Philodinida</taxon>
        <taxon>Philodinidae</taxon>
        <taxon>Rotaria</taxon>
    </lineage>
</organism>
<gene>
    <name evidence="3" type="ORF">JXQ802_LOCUS23140</name>
    <name evidence="2" type="ORF">PYM288_LOCUS15717</name>
</gene>
<dbReference type="Proteomes" id="UP000663870">
    <property type="component" value="Unassembled WGS sequence"/>
</dbReference>
<protein>
    <submittedName>
        <fullName evidence="3">Uncharacterized protein</fullName>
    </submittedName>
</protein>
<proteinExistence type="predicted"/>
<dbReference type="EMBL" id="CAJNOL010000720">
    <property type="protein sequence ID" value="CAF1177239.1"/>
    <property type="molecule type" value="Genomic_DNA"/>
</dbReference>
<dbReference type="AlphaFoldDB" id="A0A814UPQ8"/>
<feature type="compositionally biased region" description="Polar residues" evidence="1">
    <location>
        <begin position="48"/>
        <end position="61"/>
    </location>
</feature>
<dbReference type="Proteomes" id="UP000663854">
    <property type="component" value="Unassembled WGS sequence"/>
</dbReference>
<feature type="region of interest" description="Disordered" evidence="1">
    <location>
        <begin position="25"/>
        <end position="61"/>
    </location>
</feature>
<keyword evidence="4" id="KW-1185">Reference proteome</keyword>
<accession>A0A814UPQ8</accession>
<name>A0A814UPQ8_9BILA</name>
<comment type="caution">
    <text evidence="3">The sequence shown here is derived from an EMBL/GenBank/DDBJ whole genome shotgun (WGS) entry which is preliminary data.</text>
</comment>
<sequence length="334" mass="38944">MHSKNNIRQMTDICRLSSQTTSCSSGYHSDLSSTNESPQSIHEKRSANNKQSNFVQNNKIINNDKSLKTKNISRISTFIRKQYERAKSKLILKKSHNSSPTKTCSKATSTTPVNYLSENNHIKLRQSPSIYKRNSFIEPSIIHSIHVYPLYDNQVKISTENYASIHECHSHQLSHRLLSYSKRNKNNNNNQQNIHSYHRLMTMINHENIPRGFLSTNDNIYSHKNYLVKPSLCQNSYPYKYINKNYDFNRSTYEPISDFISTKQSAFKPIKFYQHPSNYIDEQISSPSDDPCDLEVAQYFHHTPQWSNPNYFDIYTNEISSTISPKKTYTETLC</sequence>
<evidence type="ECO:0000313" key="2">
    <source>
        <dbReference type="EMBL" id="CAF1022831.1"/>
    </source>
</evidence>
<evidence type="ECO:0000256" key="1">
    <source>
        <dbReference type="SAM" id="MobiDB-lite"/>
    </source>
</evidence>
<dbReference type="EMBL" id="CAJNOH010000383">
    <property type="protein sequence ID" value="CAF1022831.1"/>
    <property type="molecule type" value="Genomic_DNA"/>
</dbReference>
<reference evidence="3" key="1">
    <citation type="submission" date="2021-02" db="EMBL/GenBank/DDBJ databases">
        <authorList>
            <person name="Nowell W R."/>
        </authorList>
    </citation>
    <scope>NUCLEOTIDE SEQUENCE</scope>
</reference>
<evidence type="ECO:0000313" key="4">
    <source>
        <dbReference type="Proteomes" id="UP000663870"/>
    </source>
</evidence>
<evidence type="ECO:0000313" key="3">
    <source>
        <dbReference type="EMBL" id="CAF1177239.1"/>
    </source>
</evidence>
<feature type="compositionally biased region" description="Polar residues" evidence="1">
    <location>
        <begin position="25"/>
        <end position="40"/>
    </location>
</feature>